<reference evidence="16" key="1">
    <citation type="submission" date="2015-08" db="EMBL/GenBank/DDBJ databases">
        <title>Genome sequencing project for genomic taxonomy and phylogenomics of Bacillus-like bacteria.</title>
        <authorList>
            <person name="Liu B."/>
            <person name="Wang J."/>
            <person name="Zhu Y."/>
            <person name="Liu G."/>
            <person name="Chen Q."/>
            <person name="Chen Z."/>
            <person name="Lan J."/>
            <person name="Che J."/>
            <person name="Ge C."/>
            <person name="Shi H."/>
            <person name="Pan Z."/>
            <person name="Liu X."/>
        </authorList>
    </citation>
    <scope>NUCLEOTIDE SEQUENCE [LARGE SCALE GENOMIC DNA]</scope>
    <source>
        <strain evidence="16">FJAT-4402</strain>
    </source>
</reference>
<dbReference type="GO" id="GO:0000155">
    <property type="term" value="F:phosphorelay sensor kinase activity"/>
    <property type="evidence" value="ECO:0007669"/>
    <property type="project" value="InterPro"/>
</dbReference>
<dbReference type="SUPFAM" id="SSF47384">
    <property type="entry name" value="Homodimeric domain of signal transducing histidine kinase"/>
    <property type="match status" value="1"/>
</dbReference>
<keyword evidence="12 13" id="KW-0472">Membrane</keyword>
<keyword evidence="9" id="KW-0067">ATP-binding</keyword>
<keyword evidence="7" id="KW-0547">Nucleotide-binding</keyword>
<evidence type="ECO:0000256" key="12">
    <source>
        <dbReference type="ARBA" id="ARBA00023136"/>
    </source>
</evidence>
<protein>
    <recommendedName>
        <fullName evidence="3">histidine kinase</fullName>
        <ecNumber evidence="3">2.7.13.3</ecNumber>
    </recommendedName>
</protein>
<dbReference type="PRINTS" id="PR00344">
    <property type="entry name" value="BCTRLSENSOR"/>
</dbReference>
<keyword evidence="10 13" id="KW-1133">Transmembrane helix</keyword>
<dbReference type="RefSeq" id="WP_082364229.1">
    <property type="nucleotide sequence ID" value="NZ_CP012600.1"/>
</dbReference>
<keyword evidence="11" id="KW-0902">Two-component regulatory system</keyword>
<evidence type="ECO:0000256" key="3">
    <source>
        <dbReference type="ARBA" id="ARBA00012438"/>
    </source>
</evidence>
<organism evidence="15 16">
    <name type="scientific">Bacillus gobiensis</name>
    <dbReference type="NCBI Taxonomy" id="1441095"/>
    <lineage>
        <taxon>Bacteria</taxon>
        <taxon>Bacillati</taxon>
        <taxon>Bacillota</taxon>
        <taxon>Bacilli</taxon>
        <taxon>Bacillales</taxon>
        <taxon>Bacillaceae</taxon>
        <taxon>Bacillus</taxon>
    </lineage>
</organism>
<keyword evidence="16" id="KW-1185">Reference proteome</keyword>
<keyword evidence="8" id="KW-0418">Kinase</keyword>
<sequence>MSSMSYLLLIGLVIALIFFIIRERKYRKRIQETHSILEEIVAGNENRRIHVDEKELIAPLVFQINQLVDFYQTDKVKAYRSEQARKRMLSSLSHDVRTPLTSVLGYLDALEGGLAGEEAEEYIHIARNKAYALKEYLDELFVIAQIDADEWKPASESFDLFELLRSVLIGWMPEFQKKDITVDVQIPDSERFIIGDQHAISRVFNNLLQNALRYGGDSFIGIKAWAEEKEIHFEVWDKGSGLSPDQLSKVFDRLYKADSSRSSKGHGLGLAIAKELVQKMNGTIVMESDPFQKTAVLVSLPKVRKSKN</sequence>
<dbReference type="EMBL" id="CP012600">
    <property type="protein sequence ID" value="ALC83545.1"/>
    <property type="molecule type" value="Genomic_DNA"/>
</dbReference>
<dbReference type="STRING" id="1441095.AM592_19915"/>
<dbReference type="CDD" id="cd00082">
    <property type="entry name" value="HisKA"/>
    <property type="match status" value="1"/>
</dbReference>
<evidence type="ECO:0000256" key="2">
    <source>
        <dbReference type="ARBA" id="ARBA00004141"/>
    </source>
</evidence>
<comment type="catalytic activity">
    <reaction evidence="1">
        <text>ATP + protein L-histidine = ADP + protein N-phospho-L-histidine.</text>
        <dbReference type="EC" id="2.7.13.3"/>
    </reaction>
</comment>
<dbReference type="SMART" id="SM00387">
    <property type="entry name" value="HATPase_c"/>
    <property type="match status" value="1"/>
</dbReference>
<reference evidence="15 16" key="2">
    <citation type="journal article" date="2016" name="Int. J. Syst. Evol. Microbiol.">
        <title>Bacillus gobiensis sp. nov., isolated from a soil sample.</title>
        <authorList>
            <person name="Liu B."/>
            <person name="Liu G.H."/>
            <person name="Cetin S."/>
            <person name="Schumann P."/>
            <person name="Pan Z.Z."/>
            <person name="Chen Q.Q."/>
        </authorList>
    </citation>
    <scope>NUCLEOTIDE SEQUENCE [LARGE SCALE GENOMIC DNA]</scope>
    <source>
        <strain evidence="15 16">FJAT-4402</strain>
    </source>
</reference>
<dbReference type="Gene3D" id="1.10.287.130">
    <property type="match status" value="1"/>
</dbReference>
<evidence type="ECO:0000256" key="11">
    <source>
        <dbReference type="ARBA" id="ARBA00023012"/>
    </source>
</evidence>
<dbReference type="Pfam" id="PF02518">
    <property type="entry name" value="HATPase_c"/>
    <property type="match status" value="1"/>
</dbReference>
<keyword evidence="5" id="KW-0808">Transferase</keyword>
<dbReference type="AlphaFoldDB" id="A0A0M4GCC6"/>
<dbReference type="PANTHER" id="PTHR45528">
    <property type="entry name" value="SENSOR HISTIDINE KINASE CPXA"/>
    <property type="match status" value="1"/>
</dbReference>
<dbReference type="PANTHER" id="PTHR45528:SF8">
    <property type="entry name" value="HISTIDINE KINASE"/>
    <property type="match status" value="1"/>
</dbReference>
<dbReference type="Gene3D" id="3.30.565.10">
    <property type="entry name" value="Histidine kinase-like ATPase, C-terminal domain"/>
    <property type="match status" value="1"/>
</dbReference>
<dbReference type="InterPro" id="IPR036097">
    <property type="entry name" value="HisK_dim/P_sf"/>
</dbReference>
<evidence type="ECO:0000256" key="4">
    <source>
        <dbReference type="ARBA" id="ARBA00022553"/>
    </source>
</evidence>
<evidence type="ECO:0000313" key="16">
    <source>
        <dbReference type="Proteomes" id="UP000067625"/>
    </source>
</evidence>
<dbReference type="Proteomes" id="UP000067625">
    <property type="component" value="Chromosome"/>
</dbReference>
<evidence type="ECO:0000256" key="13">
    <source>
        <dbReference type="SAM" id="Phobius"/>
    </source>
</evidence>
<dbReference type="InterPro" id="IPR036890">
    <property type="entry name" value="HATPase_C_sf"/>
</dbReference>
<evidence type="ECO:0000313" key="15">
    <source>
        <dbReference type="EMBL" id="ALC83545.1"/>
    </source>
</evidence>
<dbReference type="GO" id="GO:0005524">
    <property type="term" value="F:ATP binding"/>
    <property type="evidence" value="ECO:0007669"/>
    <property type="project" value="UniProtKB-KW"/>
</dbReference>
<keyword evidence="6 13" id="KW-0812">Transmembrane</keyword>
<dbReference type="EC" id="2.7.13.3" evidence="3"/>
<evidence type="ECO:0000256" key="5">
    <source>
        <dbReference type="ARBA" id="ARBA00022679"/>
    </source>
</evidence>
<dbReference type="SMART" id="SM00388">
    <property type="entry name" value="HisKA"/>
    <property type="match status" value="1"/>
</dbReference>
<evidence type="ECO:0000256" key="8">
    <source>
        <dbReference type="ARBA" id="ARBA00022777"/>
    </source>
</evidence>
<dbReference type="InterPro" id="IPR005467">
    <property type="entry name" value="His_kinase_dom"/>
</dbReference>
<comment type="subcellular location">
    <subcellularLocation>
        <location evidence="2">Membrane</location>
        <topology evidence="2">Multi-pass membrane protein</topology>
    </subcellularLocation>
</comment>
<dbReference type="InterPro" id="IPR003594">
    <property type="entry name" value="HATPase_dom"/>
</dbReference>
<evidence type="ECO:0000256" key="1">
    <source>
        <dbReference type="ARBA" id="ARBA00000085"/>
    </source>
</evidence>
<dbReference type="PROSITE" id="PS50109">
    <property type="entry name" value="HIS_KIN"/>
    <property type="match status" value="1"/>
</dbReference>
<evidence type="ECO:0000256" key="6">
    <source>
        <dbReference type="ARBA" id="ARBA00022692"/>
    </source>
</evidence>
<evidence type="ECO:0000256" key="9">
    <source>
        <dbReference type="ARBA" id="ARBA00022840"/>
    </source>
</evidence>
<dbReference type="SUPFAM" id="SSF55874">
    <property type="entry name" value="ATPase domain of HSP90 chaperone/DNA topoisomerase II/histidine kinase"/>
    <property type="match status" value="1"/>
</dbReference>
<dbReference type="PATRIC" id="fig|1441095.3.peg.4406"/>
<dbReference type="OrthoDB" id="9792991at2"/>
<dbReference type="InterPro" id="IPR050398">
    <property type="entry name" value="HssS/ArlS-like"/>
</dbReference>
<feature type="transmembrane region" description="Helical" evidence="13">
    <location>
        <begin position="6"/>
        <end position="21"/>
    </location>
</feature>
<dbReference type="InterPro" id="IPR003661">
    <property type="entry name" value="HisK_dim/P_dom"/>
</dbReference>
<evidence type="ECO:0000259" key="14">
    <source>
        <dbReference type="PROSITE" id="PS50109"/>
    </source>
</evidence>
<proteinExistence type="predicted"/>
<gene>
    <name evidence="15" type="ORF">AM592_19915</name>
</gene>
<feature type="domain" description="Histidine kinase" evidence="14">
    <location>
        <begin position="91"/>
        <end position="304"/>
    </location>
</feature>
<dbReference type="Pfam" id="PF00512">
    <property type="entry name" value="HisKA"/>
    <property type="match status" value="1"/>
</dbReference>
<accession>A0A0M4GCC6</accession>
<dbReference type="GO" id="GO:0005886">
    <property type="term" value="C:plasma membrane"/>
    <property type="evidence" value="ECO:0007669"/>
    <property type="project" value="TreeGrafter"/>
</dbReference>
<evidence type="ECO:0000256" key="7">
    <source>
        <dbReference type="ARBA" id="ARBA00022741"/>
    </source>
</evidence>
<dbReference type="InterPro" id="IPR004358">
    <property type="entry name" value="Sig_transdc_His_kin-like_C"/>
</dbReference>
<keyword evidence="4" id="KW-0597">Phosphoprotein</keyword>
<name>A0A0M4GCC6_9BACI</name>
<evidence type="ECO:0000256" key="10">
    <source>
        <dbReference type="ARBA" id="ARBA00022989"/>
    </source>
</evidence>